<dbReference type="InParanoid" id="D6RLC8"/>
<dbReference type="OMA" id="AYFWAYS"/>
<dbReference type="GeneID" id="9378324"/>
<dbReference type="InterPro" id="IPR056144">
    <property type="entry name" value="DUF7727"/>
</dbReference>
<dbReference type="OrthoDB" id="2110422at2759"/>
<feature type="transmembrane region" description="Helical" evidence="1">
    <location>
        <begin position="67"/>
        <end position="86"/>
    </location>
</feature>
<dbReference type="PANTHER" id="PTHR40629">
    <property type="entry name" value="PRO41 PROTEIN"/>
    <property type="match status" value="1"/>
</dbReference>
<dbReference type="Proteomes" id="UP000001861">
    <property type="component" value="Unassembled WGS sequence"/>
</dbReference>
<reference evidence="3 4" key="1">
    <citation type="journal article" date="2010" name="Proc. Natl. Acad. Sci. U.S.A.">
        <title>Insights into evolution of multicellular fungi from the assembled chromosomes of the mushroom Coprinopsis cinerea (Coprinus cinereus).</title>
        <authorList>
            <person name="Stajich J.E."/>
            <person name="Wilke S.K."/>
            <person name="Ahren D."/>
            <person name="Au C.H."/>
            <person name="Birren B.W."/>
            <person name="Borodovsky M."/>
            <person name="Burns C."/>
            <person name="Canback B."/>
            <person name="Casselton L.A."/>
            <person name="Cheng C.K."/>
            <person name="Deng J."/>
            <person name="Dietrich F.S."/>
            <person name="Fargo D.C."/>
            <person name="Farman M.L."/>
            <person name="Gathman A.C."/>
            <person name="Goldberg J."/>
            <person name="Guigo R."/>
            <person name="Hoegger P.J."/>
            <person name="Hooker J.B."/>
            <person name="Huggins A."/>
            <person name="James T.Y."/>
            <person name="Kamada T."/>
            <person name="Kilaru S."/>
            <person name="Kodira C."/>
            <person name="Kues U."/>
            <person name="Kupfer D."/>
            <person name="Kwan H.S."/>
            <person name="Lomsadze A."/>
            <person name="Li W."/>
            <person name="Lilly W.W."/>
            <person name="Ma L.J."/>
            <person name="Mackey A.J."/>
            <person name="Manning G."/>
            <person name="Martin F."/>
            <person name="Muraguchi H."/>
            <person name="Natvig D.O."/>
            <person name="Palmerini H."/>
            <person name="Ramesh M.A."/>
            <person name="Rehmeyer C.J."/>
            <person name="Roe B.A."/>
            <person name="Shenoy N."/>
            <person name="Stanke M."/>
            <person name="Ter-Hovhannisyan V."/>
            <person name="Tunlid A."/>
            <person name="Velagapudi R."/>
            <person name="Vision T.J."/>
            <person name="Zeng Q."/>
            <person name="Zolan M.E."/>
            <person name="Pukkila P.J."/>
        </authorList>
    </citation>
    <scope>NUCLEOTIDE SEQUENCE [LARGE SCALE GENOMIC DNA]</scope>
    <source>
        <strain evidence="4">Okayama-7 / 130 / ATCC MYA-4618 / FGSC 9003</strain>
    </source>
</reference>
<gene>
    <name evidence="3" type="ORF">CC1G_14182</name>
</gene>
<dbReference type="PANTHER" id="PTHR40629:SF1">
    <property type="entry name" value="PRO41 PROTEIN"/>
    <property type="match status" value="1"/>
</dbReference>
<dbReference type="eggNOG" id="ENOG502S16N">
    <property type="taxonomic scope" value="Eukaryota"/>
</dbReference>
<dbReference type="Pfam" id="PF24853">
    <property type="entry name" value="DUF7727"/>
    <property type="match status" value="1"/>
</dbReference>
<keyword evidence="4" id="KW-1185">Reference proteome</keyword>
<dbReference type="KEGG" id="cci:CC1G_14182"/>
<feature type="domain" description="DUF7727" evidence="2">
    <location>
        <begin position="1"/>
        <end position="140"/>
    </location>
</feature>
<keyword evidence="1" id="KW-1133">Transmembrane helix</keyword>
<sequence>MGNLIWHEYARYVSITASVYAVWAGYWGIFYRKYFWDFVDGRLRDPGGLQAGPDAAPMVAMIVKAPVIQVFAMIIGLVMLCMECPLPLIKNTSIYRNLIVRVVLLAAQFILTILFYQGVNAAVYSLLAMFCYTRAVMLGEEMKEAKENRGRGGAA</sequence>
<evidence type="ECO:0000313" key="4">
    <source>
        <dbReference type="Proteomes" id="UP000001861"/>
    </source>
</evidence>
<proteinExistence type="predicted"/>
<protein>
    <recommendedName>
        <fullName evidence="2">DUF7727 domain-containing protein</fullName>
    </recommendedName>
</protein>
<keyword evidence="1" id="KW-0812">Transmembrane</keyword>
<comment type="caution">
    <text evidence="3">The sequence shown here is derived from an EMBL/GenBank/DDBJ whole genome shotgun (WGS) entry which is preliminary data.</text>
</comment>
<name>D6RLC8_COPC7</name>
<keyword evidence="1" id="KW-0472">Membrane</keyword>
<dbReference type="EMBL" id="AACS02000003">
    <property type="protein sequence ID" value="EFI28155.1"/>
    <property type="molecule type" value="Genomic_DNA"/>
</dbReference>
<dbReference type="VEuPathDB" id="FungiDB:CC1G_14182"/>
<dbReference type="HOGENOM" id="CLU_132815_1_0_1"/>
<evidence type="ECO:0000313" key="3">
    <source>
        <dbReference type="EMBL" id="EFI28155.1"/>
    </source>
</evidence>
<evidence type="ECO:0000259" key="2">
    <source>
        <dbReference type="Pfam" id="PF24853"/>
    </source>
</evidence>
<dbReference type="RefSeq" id="XP_002911649.1">
    <property type="nucleotide sequence ID" value="XM_002911603.1"/>
</dbReference>
<feature type="transmembrane region" description="Helical" evidence="1">
    <location>
        <begin position="98"/>
        <end position="116"/>
    </location>
</feature>
<accession>D6RLC8</accession>
<dbReference type="AlphaFoldDB" id="D6RLC8"/>
<organism evidence="3 4">
    <name type="scientific">Coprinopsis cinerea (strain Okayama-7 / 130 / ATCC MYA-4618 / FGSC 9003)</name>
    <name type="common">Inky cap fungus</name>
    <name type="synonym">Hormographiella aspergillata</name>
    <dbReference type="NCBI Taxonomy" id="240176"/>
    <lineage>
        <taxon>Eukaryota</taxon>
        <taxon>Fungi</taxon>
        <taxon>Dikarya</taxon>
        <taxon>Basidiomycota</taxon>
        <taxon>Agaricomycotina</taxon>
        <taxon>Agaricomycetes</taxon>
        <taxon>Agaricomycetidae</taxon>
        <taxon>Agaricales</taxon>
        <taxon>Agaricineae</taxon>
        <taxon>Psathyrellaceae</taxon>
        <taxon>Coprinopsis</taxon>
    </lineage>
</organism>
<evidence type="ECO:0000256" key="1">
    <source>
        <dbReference type="SAM" id="Phobius"/>
    </source>
</evidence>
<feature type="transmembrane region" description="Helical" evidence="1">
    <location>
        <begin position="12"/>
        <end position="30"/>
    </location>
</feature>